<sequence>HNDCPVRYQLTHCPTLEAESPEGVHPAAAAAADAQEVCFVAHTEAAVAAGAELCVWYGHLAPDVALMQYGFLLPDGLEMSKVDQKGVTANEINGEGRHSPPPPQLSGEALERGAFAVDLIFGFGTAWAPTEKLTAERDRLAARAAALDAARPFAEITPPASSDRDGQILGMVLHWLHQRRAAIASEVARLDAEIAALGAAKPARGARFAPNDPAAGSAMCFAAASGNVALVQLLLDAGVQIDAKGPNGQRALVEVMRCEPGCAPMVAALLDRGASIDEADVHSWQAVHHAAAHGRSDALRVLLSRGADPNAATVVAGTALNLAGYDFAVPAAAAPGLRPLQLAAMNKHLDAAIVLLDGGADASAADASGQQALHEAASFDAKAILSLLLARGAQADAAKADGTTALHLAAENGLTEMLHALLDAGAAPNATDKNGWTAVHRAASGACHEALLVLLQRGADVNAPATGGRVPLHMAAKIGCQMSLQVLLDAGALVDAADAEGLQALHHAVAAEDFEDQVNIAVMLLDRGASLEATTHGGRTVLHFAAEVENCELLETLLSCGADVGAQDNNGLQPLHLAAACRDVEAVIMIARHNSACISTAHKAFEETRRALEEERRALPLGMAALITGAAAEMRRLDASRARFDAERAEAERLAAAQAQRLQRATAAADAAEARERSLVALVHDAMNKHTARLGREIGEGARLEEGWPLGPAAAGVNAEEVRLRAALAEEWERLRRLRALADNEAERLRRMRGEGSPASTRKRLRGGE</sequence>
<feature type="repeat" description="ANK" evidence="3">
    <location>
        <begin position="214"/>
        <end position="246"/>
    </location>
</feature>
<evidence type="ECO:0000256" key="1">
    <source>
        <dbReference type="ARBA" id="ARBA00022737"/>
    </source>
</evidence>
<evidence type="ECO:0000256" key="3">
    <source>
        <dbReference type="PROSITE-ProRule" id="PRU00023"/>
    </source>
</evidence>
<dbReference type="InterPro" id="IPR036770">
    <property type="entry name" value="Ankyrin_rpt-contain_sf"/>
</dbReference>
<gene>
    <name evidence="6" type="ORF">MNEG_10241</name>
</gene>
<feature type="repeat" description="ANK" evidence="3">
    <location>
        <begin position="537"/>
        <end position="569"/>
    </location>
</feature>
<dbReference type="Pfam" id="PF13637">
    <property type="entry name" value="Ank_4"/>
    <property type="match status" value="1"/>
</dbReference>
<evidence type="ECO:0000256" key="2">
    <source>
        <dbReference type="ARBA" id="ARBA00023043"/>
    </source>
</evidence>
<dbReference type="Proteomes" id="UP000054498">
    <property type="component" value="Unassembled WGS sequence"/>
</dbReference>
<evidence type="ECO:0000256" key="4">
    <source>
        <dbReference type="SAM" id="Coils"/>
    </source>
</evidence>
<protein>
    <submittedName>
        <fullName evidence="6">Uncharacterized protein</fullName>
    </submittedName>
</protein>
<feature type="non-terminal residue" evidence="6">
    <location>
        <position position="1"/>
    </location>
</feature>
<dbReference type="PROSITE" id="PS50088">
    <property type="entry name" value="ANK_REPEAT"/>
    <property type="match status" value="9"/>
</dbReference>
<dbReference type="Pfam" id="PF12796">
    <property type="entry name" value="Ank_2"/>
    <property type="match status" value="3"/>
</dbReference>
<accession>A0A0D2KQ66</accession>
<feature type="repeat" description="ANK" evidence="3">
    <location>
        <begin position="500"/>
        <end position="536"/>
    </location>
</feature>
<evidence type="ECO:0000256" key="5">
    <source>
        <dbReference type="SAM" id="MobiDB-lite"/>
    </source>
</evidence>
<reference evidence="6 7" key="1">
    <citation type="journal article" date="2013" name="BMC Genomics">
        <title>Reconstruction of the lipid metabolism for the microalga Monoraphidium neglectum from its genome sequence reveals characteristics suitable for biofuel production.</title>
        <authorList>
            <person name="Bogen C."/>
            <person name="Al-Dilaimi A."/>
            <person name="Albersmeier A."/>
            <person name="Wichmann J."/>
            <person name="Grundmann M."/>
            <person name="Rupp O."/>
            <person name="Lauersen K.J."/>
            <person name="Blifernez-Klassen O."/>
            <person name="Kalinowski J."/>
            <person name="Goesmann A."/>
            <person name="Mussgnug J.H."/>
            <person name="Kruse O."/>
        </authorList>
    </citation>
    <scope>NUCLEOTIDE SEQUENCE [LARGE SCALE GENOMIC DNA]</scope>
    <source>
        <strain evidence="6 7">SAG 48.87</strain>
    </source>
</reference>
<dbReference type="STRING" id="145388.A0A0D2KQ66"/>
<dbReference type="KEGG" id="mng:MNEG_10241"/>
<dbReference type="GeneID" id="25727384"/>
<feature type="repeat" description="ANK" evidence="3">
    <location>
        <begin position="467"/>
        <end position="499"/>
    </location>
</feature>
<feature type="repeat" description="ANK" evidence="3">
    <location>
        <begin position="434"/>
        <end position="466"/>
    </location>
</feature>
<dbReference type="OrthoDB" id="346910at2759"/>
<dbReference type="Gene3D" id="1.25.40.20">
    <property type="entry name" value="Ankyrin repeat-containing domain"/>
    <property type="match status" value="5"/>
</dbReference>
<dbReference type="PROSITE" id="PS50297">
    <property type="entry name" value="ANK_REP_REGION"/>
    <property type="match status" value="7"/>
</dbReference>
<dbReference type="SUPFAM" id="SSF48403">
    <property type="entry name" value="Ankyrin repeat"/>
    <property type="match status" value="1"/>
</dbReference>
<dbReference type="InterPro" id="IPR002110">
    <property type="entry name" value="Ankyrin_rpt"/>
</dbReference>
<keyword evidence="4" id="KW-0175">Coiled coil</keyword>
<keyword evidence="1" id="KW-0677">Repeat</keyword>
<dbReference type="EMBL" id="KK102455">
    <property type="protein sequence ID" value="KIY97723.1"/>
    <property type="molecule type" value="Genomic_DNA"/>
</dbReference>
<name>A0A0D2KQ66_9CHLO</name>
<keyword evidence="2 3" id="KW-0040">ANK repeat</keyword>
<dbReference type="InterPro" id="IPR050745">
    <property type="entry name" value="Multifunctional_regulatory"/>
</dbReference>
<evidence type="ECO:0000313" key="7">
    <source>
        <dbReference type="Proteomes" id="UP000054498"/>
    </source>
</evidence>
<dbReference type="PANTHER" id="PTHR24189">
    <property type="entry name" value="MYOTROPHIN"/>
    <property type="match status" value="1"/>
</dbReference>
<organism evidence="6 7">
    <name type="scientific">Monoraphidium neglectum</name>
    <dbReference type="NCBI Taxonomy" id="145388"/>
    <lineage>
        <taxon>Eukaryota</taxon>
        <taxon>Viridiplantae</taxon>
        <taxon>Chlorophyta</taxon>
        <taxon>core chlorophytes</taxon>
        <taxon>Chlorophyceae</taxon>
        <taxon>CS clade</taxon>
        <taxon>Sphaeropleales</taxon>
        <taxon>Selenastraceae</taxon>
        <taxon>Monoraphidium</taxon>
    </lineage>
</organism>
<dbReference type="AlphaFoldDB" id="A0A0D2KQ66"/>
<dbReference type="PRINTS" id="PR01415">
    <property type="entry name" value="ANKYRIN"/>
</dbReference>
<feature type="repeat" description="ANK" evidence="3">
    <location>
        <begin position="401"/>
        <end position="433"/>
    </location>
</feature>
<feature type="region of interest" description="Disordered" evidence="5">
    <location>
        <begin position="746"/>
        <end position="769"/>
    </location>
</feature>
<dbReference type="PANTHER" id="PTHR24189:SF50">
    <property type="entry name" value="ANKYRIN REPEAT AND SOCS BOX PROTEIN 2"/>
    <property type="match status" value="1"/>
</dbReference>
<evidence type="ECO:0000313" key="6">
    <source>
        <dbReference type="EMBL" id="KIY97723.1"/>
    </source>
</evidence>
<dbReference type="SMART" id="SM00248">
    <property type="entry name" value="ANK"/>
    <property type="match status" value="11"/>
</dbReference>
<feature type="repeat" description="ANK" evidence="3">
    <location>
        <begin position="335"/>
        <end position="367"/>
    </location>
</feature>
<proteinExistence type="predicted"/>
<feature type="repeat" description="ANK" evidence="3">
    <location>
        <begin position="368"/>
        <end position="400"/>
    </location>
</feature>
<feature type="repeat" description="ANK" evidence="3">
    <location>
        <begin position="282"/>
        <end position="314"/>
    </location>
</feature>
<keyword evidence="7" id="KW-1185">Reference proteome</keyword>
<dbReference type="RefSeq" id="XP_013896743.1">
    <property type="nucleotide sequence ID" value="XM_014041289.1"/>
</dbReference>
<feature type="coiled-coil region" evidence="4">
    <location>
        <begin position="648"/>
        <end position="675"/>
    </location>
</feature>